<evidence type="ECO:0000313" key="2">
    <source>
        <dbReference type="Proteomes" id="UP001362999"/>
    </source>
</evidence>
<dbReference type="Proteomes" id="UP001362999">
    <property type="component" value="Unassembled WGS sequence"/>
</dbReference>
<keyword evidence="2" id="KW-1185">Reference proteome</keyword>
<dbReference type="AlphaFoldDB" id="A0AAW0BXS0"/>
<dbReference type="EMBL" id="JAWWNJ010000024">
    <property type="protein sequence ID" value="KAK7031934.1"/>
    <property type="molecule type" value="Genomic_DNA"/>
</dbReference>
<proteinExistence type="predicted"/>
<sequence length="141" mass="15570">MSNGAQLYLALSLIRGIQKQQTSDHNIAAGFMLIARLLGSSASEKVKPTLSIVAAPAAESADWGNHVPKLEGFLNPGIIHIESDIYFGEEVYRKLSSQEKYIPRLVKDIEVSCKVDAIHDEHHMILPFSADFSQTPPFHTL</sequence>
<name>A0AAW0BXS0_9AGAR</name>
<comment type="caution">
    <text evidence="1">The sequence shown here is derived from an EMBL/GenBank/DDBJ whole genome shotgun (WGS) entry which is preliminary data.</text>
</comment>
<protein>
    <submittedName>
        <fullName evidence="1">Uncharacterized protein</fullName>
    </submittedName>
</protein>
<gene>
    <name evidence="1" type="ORF">R3P38DRAFT_2774397</name>
</gene>
<evidence type="ECO:0000313" key="1">
    <source>
        <dbReference type="EMBL" id="KAK7031934.1"/>
    </source>
</evidence>
<accession>A0AAW0BXS0</accession>
<organism evidence="1 2">
    <name type="scientific">Favolaschia claudopus</name>
    <dbReference type="NCBI Taxonomy" id="2862362"/>
    <lineage>
        <taxon>Eukaryota</taxon>
        <taxon>Fungi</taxon>
        <taxon>Dikarya</taxon>
        <taxon>Basidiomycota</taxon>
        <taxon>Agaricomycotina</taxon>
        <taxon>Agaricomycetes</taxon>
        <taxon>Agaricomycetidae</taxon>
        <taxon>Agaricales</taxon>
        <taxon>Marasmiineae</taxon>
        <taxon>Mycenaceae</taxon>
        <taxon>Favolaschia</taxon>
    </lineage>
</organism>
<reference evidence="1 2" key="1">
    <citation type="journal article" date="2024" name="J Genomics">
        <title>Draft genome sequencing and assembly of Favolaschia claudopus CIRM-BRFM 2984 isolated from oak limbs.</title>
        <authorList>
            <person name="Navarro D."/>
            <person name="Drula E."/>
            <person name="Chaduli D."/>
            <person name="Cazenave R."/>
            <person name="Ahrendt S."/>
            <person name="Wang J."/>
            <person name="Lipzen A."/>
            <person name="Daum C."/>
            <person name="Barry K."/>
            <person name="Grigoriev I.V."/>
            <person name="Favel A."/>
            <person name="Rosso M.N."/>
            <person name="Martin F."/>
        </authorList>
    </citation>
    <scope>NUCLEOTIDE SEQUENCE [LARGE SCALE GENOMIC DNA]</scope>
    <source>
        <strain evidence="1 2">CIRM-BRFM 2984</strain>
    </source>
</reference>